<keyword evidence="3" id="KW-1185">Reference proteome</keyword>
<feature type="transmembrane region" description="Helical" evidence="1">
    <location>
        <begin position="98"/>
        <end position="117"/>
    </location>
</feature>
<name>A0ABV7ZYW4_9GAMM</name>
<dbReference type="RefSeq" id="WP_380696197.1">
    <property type="nucleotide sequence ID" value="NZ_JBHRYR010000003.1"/>
</dbReference>
<accession>A0ABV7ZYW4</accession>
<evidence type="ECO:0000313" key="3">
    <source>
        <dbReference type="Proteomes" id="UP001595617"/>
    </source>
</evidence>
<feature type="transmembrane region" description="Helical" evidence="1">
    <location>
        <begin position="7"/>
        <end position="27"/>
    </location>
</feature>
<organism evidence="2 3">
    <name type="scientific">Saccharospirillum mangrovi</name>
    <dbReference type="NCBI Taxonomy" id="2161747"/>
    <lineage>
        <taxon>Bacteria</taxon>
        <taxon>Pseudomonadati</taxon>
        <taxon>Pseudomonadota</taxon>
        <taxon>Gammaproteobacteria</taxon>
        <taxon>Oceanospirillales</taxon>
        <taxon>Saccharospirillaceae</taxon>
        <taxon>Saccharospirillum</taxon>
    </lineage>
</organism>
<proteinExistence type="predicted"/>
<protein>
    <submittedName>
        <fullName evidence="2">Uncharacterized protein</fullName>
    </submittedName>
</protein>
<keyword evidence="1" id="KW-0472">Membrane</keyword>
<evidence type="ECO:0000256" key="1">
    <source>
        <dbReference type="SAM" id="Phobius"/>
    </source>
</evidence>
<gene>
    <name evidence="2" type="ORF">ACFOOG_10365</name>
</gene>
<reference evidence="3" key="1">
    <citation type="journal article" date="2019" name="Int. J. Syst. Evol. Microbiol.">
        <title>The Global Catalogue of Microorganisms (GCM) 10K type strain sequencing project: providing services to taxonomists for standard genome sequencing and annotation.</title>
        <authorList>
            <consortium name="The Broad Institute Genomics Platform"/>
            <consortium name="The Broad Institute Genome Sequencing Center for Infectious Disease"/>
            <person name="Wu L."/>
            <person name="Ma J."/>
        </authorList>
    </citation>
    <scope>NUCLEOTIDE SEQUENCE [LARGE SCALE GENOMIC DNA]</scope>
    <source>
        <strain evidence="3">IBRC 10765</strain>
    </source>
</reference>
<dbReference type="Proteomes" id="UP001595617">
    <property type="component" value="Unassembled WGS sequence"/>
</dbReference>
<comment type="caution">
    <text evidence="2">The sequence shown here is derived from an EMBL/GenBank/DDBJ whole genome shotgun (WGS) entry which is preliminary data.</text>
</comment>
<evidence type="ECO:0000313" key="2">
    <source>
        <dbReference type="EMBL" id="MFC3853234.1"/>
    </source>
</evidence>
<dbReference type="EMBL" id="JBHRYR010000003">
    <property type="protein sequence ID" value="MFC3853234.1"/>
    <property type="molecule type" value="Genomic_DNA"/>
</dbReference>
<keyword evidence="1" id="KW-0812">Transmembrane</keyword>
<feature type="transmembrane region" description="Helical" evidence="1">
    <location>
        <begin position="39"/>
        <end position="60"/>
    </location>
</feature>
<feature type="transmembrane region" description="Helical" evidence="1">
    <location>
        <begin position="72"/>
        <end position="92"/>
    </location>
</feature>
<sequence length="125" mass="13410">MIMYRKTFVMNIVGAIGLGVLGIALFINKLGQPSTGTFVLIVAYYAVLAGIPALTARALMETSSNGLRRSMLWANGLLIGLWCVSLVGSLMLKQPFSLLLAGALLFVLPQTVNIIALRGMRQANE</sequence>
<keyword evidence="1" id="KW-1133">Transmembrane helix</keyword>